<dbReference type="InterPro" id="IPR029101">
    <property type="entry name" value="Sigma_reg_N"/>
</dbReference>
<feature type="domain" description="Sigma factor regulator C-terminal" evidence="2">
    <location>
        <begin position="175"/>
        <end position="328"/>
    </location>
</feature>
<dbReference type="InterPro" id="IPR025672">
    <property type="entry name" value="Sigma_reg_C_dom"/>
</dbReference>
<evidence type="ECO:0000259" key="3">
    <source>
        <dbReference type="Pfam" id="PF13800"/>
    </source>
</evidence>
<dbReference type="Proteomes" id="UP001219585">
    <property type="component" value="Chromosome"/>
</dbReference>
<keyword evidence="1" id="KW-1133">Transmembrane helix</keyword>
<keyword evidence="1" id="KW-0472">Membrane</keyword>
<protein>
    <submittedName>
        <fullName evidence="4">Anti sigma factor C-terminal domain-containing protein</fullName>
    </submittedName>
</protein>
<dbReference type="KEGG" id="liu:OU989_12720"/>
<reference evidence="4" key="1">
    <citation type="submission" date="2022-11" db="EMBL/GenBank/DDBJ databases">
        <title>Lysinibacillus irui.</title>
        <authorList>
            <person name="Akintayo S.O."/>
        </authorList>
    </citation>
    <scope>NUCLEOTIDE SEQUENCE</scope>
    <source>
        <strain evidence="4">IRB4-01</strain>
    </source>
</reference>
<organism evidence="4 5">
    <name type="scientific">Lysinibacillus irui</name>
    <dbReference type="NCBI Taxonomy" id="2998077"/>
    <lineage>
        <taxon>Bacteria</taxon>
        <taxon>Bacillati</taxon>
        <taxon>Bacillota</taxon>
        <taxon>Bacilli</taxon>
        <taxon>Bacillales</taxon>
        <taxon>Bacillaceae</taxon>
        <taxon>Lysinibacillus</taxon>
    </lineage>
</organism>
<evidence type="ECO:0000313" key="4">
    <source>
        <dbReference type="EMBL" id="WDV05174.1"/>
    </source>
</evidence>
<feature type="domain" description="Sigma factor regulator N-terminal" evidence="3">
    <location>
        <begin position="16"/>
        <end position="101"/>
    </location>
</feature>
<gene>
    <name evidence="4" type="ORF">OU989_12720</name>
</gene>
<dbReference type="EMBL" id="CP113527">
    <property type="protein sequence ID" value="WDV05174.1"/>
    <property type="molecule type" value="Genomic_DNA"/>
</dbReference>
<dbReference type="Pfam" id="PF13791">
    <property type="entry name" value="Sigma_reg_C"/>
    <property type="match status" value="1"/>
</dbReference>
<dbReference type="RefSeq" id="WP_274793407.1">
    <property type="nucleotide sequence ID" value="NZ_CP113527.1"/>
</dbReference>
<keyword evidence="1" id="KW-0812">Transmembrane</keyword>
<proteinExistence type="predicted"/>
<feature type="transmembrane region" description="Helical" evidence="1">
    <location>
        <begin position="24"/>
        <end position="49"/>
    </location>
</feature>
<dbReference type="AlphaFoldDB" id="A0AAJ5RJI5"/>
<evidence type="ECO:0000256" key="1">
    <source>
        <dbReference type="SAM" id="Phobius"/>
    </source>
</evidence>
<accession>A0AAJ5RJI5</accession>
<evidence type="ECO:0000313" key="5">
    <source>
        <dbReference type="Proteomes" id="UP001219585"/>
    </source>
</evidence>
<name>A0AAJ5RJI5_9BACI</name>
<evidence type="ECO:0000259" key="2">
    <source>
        <dbReference type="Pfam" id="PF13791"/>
    </source>
</evidence>
<dbReference type="Pfam" id="PF13800">
    <property type="entry name" value="Sigma_reg_N"/>
    <property type="match status" value="1"/>
</dbReference>
<sequence length="333" mass="38641">MNKEHHNFLFDDKQTKKIMRKARFWSTIKMIGITLIVTPIVLIAFWYGLRHLSLNSAQKVSDDIHLFNEISAPNVQISNQKYDDNLLGGKIITTTYKVLGDQHRPYIWTPIESDYNLFGTLTQTYISNSIQIEGSESLAETHQLERFNDYTGDREMFFYHPKISYDQYKDKISELKQLENNTLVELAISFDNAYSFDEIKSKLPTEVQVDWWWVDAYTDDTLDFFQQGQNTIPANYPYIYGFQSEQSKPKPRRSSSNEVDTFIRNIELLRESKNFEWETNEVYQALIGENGNLETSDVKIIGAVVTGTPEQLQLLQGKSYIKASTFGVISNQK</sequence>